<dbReference type="EMBL" id="CAFBQT010000035">
    <property type="protein sequence ID" value="CAB5062178.1"/>
    <property type="molecule type" value="Genomic_DNA"/>
</dbReference>
<dbReference type="InterPro" id="IPR013221">
    <property type="entry name" value="Mur_ligase_cen"/>
</dbReference>
<evidence type="ECO:0000313" key="5">
    <source>
        <dbReference type="EMBL" id="CAB4586528.1"/>
    </source>
</evidence>
<protein>
    <submittedName>
        <fullName evidence="5">Unannotated protein</fullName>
    </submittedName>
</protein>
<organism evidence="5">
    <name type="scientific">freshwater metagenome</name>
    <dbReference type="NCBI Taxonomy" id="449393"/>
    <lineage>
        <taxon>unclassified sequences</taxon>
        <taxon>metagenomes</taxon>
        <taxon>ecological metagenomes</taxon>
    </lineage>
</organism>
<dbReference type="GO" id="GO:0005737">
    <property type="term" value="C:cytoplasm"/>
    <property type="evidence" value="ECO:0007669"/>
    <property type="project" value="InterPro"/>
</dbReference>
<dbReference type="NCBIfam" id="NF001124">
    <property type="entry name" value="PRK00139.1-2"/>
    <property type="match status" value="1"/>
</dbReference>
<sequence>MIVRVEHLLSKSLKEIAQYVGLNSQFADVSITGITSQAQSAAAGDLFIALPGAKTHGAKFAELASANGAVAIITDNDGAVLITNKNLPTLITNDPRALAGNLTAWFYGFPLNSIFGVGITGTNGKTTVTWLLHQLWRSANIDSALIGTISTQIGSEILPSNKTTPESDELQALFAVMRERHIRNLAMEVSSHALSQNRVTGSKFKIVAFTNLSQDHLDFHGSMESYFEAKKLLFTFEYAEKGFINIDNEYGNRLSAEAEIPVITLSKFNRKANWYFDSAVATSSGYEVSIRGSGGILVEGKLPLFGEYNLENAIMAVALAIESGLDPIFVGSQMAAMKGAPGRLEQIDIGQPFAAFVDYAHTPDAVMRVLENVTAFTSGRVIALLGCGGDRDANKRPLMGRALLNGSNVAVFTSDNPRSEDPLSILNSMTEGLNFESPTKVIENRKTAIEYAVSLAEPGDSILLLGKGHEVGQELNGVTHKFDDRIELAKAIEGRS</sequence>
<dbReference type="EMBL" id="CAEZUF010000014">
    <property type="protein sequence ID" value="CAB4586528.1"/>
    <property type="molecule type" value="Genomic_DNA"/>
</dbReference>
<dbReference type="GO" id="GO:0016881">
    <property type="term" value="F:acid-amino acid ligase activity"/>
    <property type="evidence" value="ECO:0007669"/>
    <property type="project" value="InterPro"/>
</dbReference>
<dbReference type="InterPro" id="IPR000713">
    <property type="entry name" value="Mur_ligase_N"/>
</dbReference>
<dbReference type="PANTHER" id="PTHR23135:SF4">
    <property type="entry name" value="UDP-N-ACETYLMURAMOYL-L-ALANYL-D-GLUTAMATE--2,6-DIAMINOPIMELATE LIGASE MURE HOMOLOG, CHLOROPLASTIC"/>
    <property type="match status" value="1"/>
</dbReference>
<evidence type="ECO:0000259" key="3">
    <source>
        <dbReference type="Pfam" id="PF02875"/>
    </source>
</evidence>
<dbReference type="Gene3D" id="3.40.1190.10">
    <property type="entry name" value="Mur-like, catalytic domain"/>
    <property type="match status" value="1"/>
</dbReference>
<dbReference type="Gene3D" id="3.40.1390.10">
    <property type="entry name" value="MurE/MurF, N-terminal domain"/>
    <property type="match status" value="1"/>
</dbReference>
<dbReference type="GO" id="GO:0008360">
    <property type="term" value="P:regulation of cell shape"/>
    <property type="evidence" value="ECO:0007669"/>
    <property type="project" value="InterPro"/>
</dbReference>
<dbReference type="NCBIfam" id="TIGR01085">
    <property type="entry name" value="murE"/>
    <property type="match status" value="1"/>
</dbReference>
<evidence type="ECO:0000259" key="2">
    <source>
        <dbReference type="Pfam" id="PF01225"/>
    </source>
</evidence>
<feature type="domain" description="Mur ligase central" evidence="4">
    <location>
        <begin position="119"/>
        <end position="320"/>
    </location>
</feature>
<dbReference type="Gene3D" id="3.90.190.20">
    <property type="entry name" value="Mur ligase, C-terminal domain"/>
    <property type="match status" value="1"/>
</dbReference>
<evidence type="ECO:0000259" key="4">
    <source>
        <dbReference type="Pfam" id="PF08245"/>
    </source>
</evidence>
<dbReference type="InterPro" id="IPR036565">
    <property type="entry name" value="Mur-like_cat_sf"/>
</dbReference>
<dbReference type="GO" id="GO:0005524">
    <property type="term" value="F:ATP binding"/>
    <property type="evidence" value="ECO:0007669"/>
    <property type="project" value="InterPro"/>
</dbReference>
<dbReference type="SUPFAM" id="SSF63418">
    <property type="entry name" value="MurE/MurF N-terminal domain"/>
    <property type="match status" value="1"/>
</dbReference>
<dbReference type="PANTHER" id="PTHR23135">
    <property type="entry name" value="MUR LIGASE FAMILY MEMBER"/>
    <property type="match status" value="1"/>
</dbReference>
<dbReference type="SUPFAM" id="SSF53623">
    <property type="entry name" value="MurD-like peptide ligases, catalytic domain"/>
    <property type="match status" value="1"/>
</dbReference>
<evidence type="ECO:0000313" key="8">
    <source>
        <dbReference type="EMBL" id="CAB5062178.1"/>
    </source>
</evidence>
<proteinExistence type="inferred from homology"/>
<dbReference type="SUPFAM" id="SSF53244">
    <property type="entry name" value="MurD-like peptide ligases, peptide-binding domain"/>
    <property type="match status" value="1"/>
</dbReference>
<dbReference type="EMBL" id="CAEZYX010000039">
    <property type="protein sequence ID" value="CAB4740801.1"/>
    <property type="molecule type" value="Genomic_DNA"/>
</dbReference>
<reference evidence="5" key="1">
    <citation type="submission" date="2020-05" db="EMBL/GenBank/DDBJ databases">
        <authorList>
            <person name="Chiriac C."/>
            <person name="Salcher M."/>
            <person name="Ghai R."/>
            <person name="Kavagutti S V."/>
        </authorList>
    </citation>
    <scope>NUCLEOTIDE SEQUENCE</scope>
</reference>
<feature type="domain" description="Mur ligase C-terminal" evidence="3">
    <location>
        <begin position="342"/>
        <end position="468"/>
    </location>
</feature>
<dbReference type="HAMAP" id="MF_00208">
    <property type="entry name" value="MurE"/>
    <property type="match status" value="1"/>
</dbReference>
<dbReference type="InterPro" id="IPR035911">
    <property type="entry name" value="MurE/MurF_N"/>
</dbReference>
<dbReference type="InterPro" id="IPR005761">
    <property type="entry name" value="UDP-N-AcMur-Glu-dNH2Pim_ligase"/>
</dbReference>
<gene>
    <name evidence="5" type="ORF">UFOPK1791_00275</name>
    <name evidence="6" type="ORF">UFOPK2312_00203</name>
    <name evidence="7" type="ORF">UFOPK2802_00527</name>
    <name evidence="8" type="ORF">UFOPK4355_00422</name>
</gene>
<dbReference type="InterPro" id="IPR036615">
    <property type="entry name" value="Mur_ligase_C_dom_sf"/>
</dbReference>
<dbReference type="NCBIfam" id="NF001126">
    <property type="entry name" value="PRK00139.1-4"/>
    <property type="match status" value="1"/>
</dbReference>
<dbReference type="EMBL" id="CAEZWY010000011">
    <property type="protein sequence ID" value="CAB4664440.1"/>
    <property type="molecule type" value="Genomic_DNA"/>
</dbReference>
<evidence type="ECO:0000256" key="1">
    <source>
        <dbReference type="ARBA" id="ARBA00005898"/>
    </source>
</evidence>
<dbReference type="Pfam" id="PF02875">
    <property type="entry name" value="Mur_ligase_C"/>
    <property type="match status" value="1"/>
</dbReference>
<dbReference type="Pfam" id="PF01225">
    <property type="entry name" value="Mur_ligase"/>
    <property type="match status" value="1"/>
</dbReference>
<feature type="domain" description="Mur ligase N-terminal catalytic" evidence="2">
    <location>
        <begin position="31"/>
        <end position="81"/>
    </location>
</feature>
<accession>A0A6J6FPT5</accession>
<evidence type="ECO:0000313" key="7">
    <source>
        <dbReference type="EMBL" id="CAB4740801.1"/>
    </source>
</evidence>
<dbReference type="GO" id="GO:0051301">
    <property type="term" value="P:cell division"/>
    <property type="evidence" value="ECO:0007669"/>
    <property type="project" value="InterPro"/>
</dbReference>
<evidence type="ECO:0000313" key="6">
    <source>
        <dbReference type="EMBL" id="CAB4664440.1"/>
    </source>
</evidence>
<comment type="similarity">
    <text evidence="1">Belongs to the MurCDEF family. MurE subfamily.</text>
</comment>
<dbReference type="InterPro" id="IPR004101">
    <property type="entry name" value="Mur_ligase_C"/>
</dbReference>
<name>A0A6J6FPT5_9ZZZZ</name>
<dbReference type="AlphaFoldDB" id="A0A6J6FPT5"/>
<dbReference type="Pfam" id="PF08245">
    <property type="entry name" value="Mur_ligase_M"/>
    <property type="match status" value="1"/>
</dbReference>